<protein>
    <recommendedName>
        <fullName evidence="3">DUF488 domain-containing protein</fullName>
    </recommendedName>
</protein>
<keyword evidence="2" id="KW-1185">Reference proteome</keyword>
<organism evidence="1 2">
    <name type="scientific">Megalodesulfovibrio gigas (strain ATCC 19364 / DSM 1382 / NCIMB 9332 / VKM B-1759)</name>
    <name type="common">Desulfovibrio gigas</name>
    <dbReference type="NCBI Taxonomy" id="1121448"/>
    <lineage>
        <taxon>Bacteria</taxon>
        <taxon>Pseudomonadati</taxon>
        <taxon>Thermodesulfobacteriota</taxon>
        <taxon>Desulfovibrionia</taxon>
        <taxon>Desulfovibrionales</taxon>
        <taxon>Desulfovibrionaceae</taxon>
        <taxon>Megalodesulfovibrio</taxon>
    </lineage>
</organism>
<dbReference type="PANTHER" id="PTHR39337">
    <property type="entry name" value="BLR5642 PROTEIN"/>
    <property type="match status" value="1"/>
</dbReference>
<reference evidence="2" key="2">
    <citation type="submission" date="2013-07" db="EMBL/GenBank/DDBJ databases">
        <authorList>
            <person name="Morais-Silva F.O."/>
            <person name="Rezende A.M."/>
            <person name="Pimentel C."/>
            <person name="Resende D.M."/>
            <person name="Santos C.I."/>
            <person name="Clemente C."/>
            <person name="de Oliveira L.M."/>
            <person name="da Silva S.M."/>
            <person name="Costa D.A."/>
            <person name="Varela-Raposo A."/>
            <person name="Horacio E.C.A."/>
            <person name="Matos M."/>
            <person name="Flores O."/>
            <person name="Ruiz J.C."/>
            <person name="Rodrigues-Pousada C."/>
        </authorList>
    </citation>
    <scope>NUCLEOTIDE SEQUENCE [LARGE SCALE GENOMIC DNA]</scope>
    <source>
        <strain evidence="2">ATCC 19364 / DSM 1382 / NCIMB 9332 / VKM B-1759</strain>
    </source>
</reference>
<sequence length="147" mass="17088">MDEGILFTIGFTKKSAESFFTMLERSGIRAIIDVRLQNTSHLAGFTKKEDLIFFLNRIIKCEYMHRPEWAPTAALLDAYKKKEIAWGDYASQFDQLLQERFARKDFSIQALDRTCLLCSEVTADCCHRRLVAEWLQRQLPGLVVQHL</sequence>
<dbReference type="OrthoDB" id="9810084at2"/>
<dbReference type="PANTHER" id="PTHR39337:SF1">
    <property type="entry name" value="BLR5642 PROTEIN"/>
    <property type="match status" value="1"/>
</dbReference>
<proteinExistence type="predicted"/>
<dbReference type="KEGG" id="dgg:DGI_1474"/>
<evidence type="ECO:0008006" key="3">
    <source>
        <dbReference type="Google" id="ProtNLM"/>
    </source>
</evidence>
<dbReference type="eggNOG" id="COG5483">
    <property type="taxonomic scope" value="Bacteria"/>
</dbReference>
<dbReference type="InterPro" id="IPR007438">
    <property type="entry name" value="DUF488"/>
</dbReference>
<accession>T2GAJ8</accession>
<reference evidence="1 2" key="1">
    <citation type="journal article" date="2013" name="J. Bacteriol.">
        <title>Roles of HynAB and Ech, the only two hydrogenases found in the model sulfate reducer Desulfovibrio gigas.</title>
        <authorList>
            <person name="Morais-Silva F.O."/>
            <person name="Santos C.I."/>
            <person name="Rodrigues R."/>
            <person name="Pereira I.A."/>
            <person name="Rodrigues-Pousada C."/>
        </authorList>
    </citation>
    <scope>NUCLEOTIDE SEQUENCE [LARGE SCALE GENOMIC DNA]</scope>
    <source>
        <strain evidence="2">ATCC 19364 / DSM 1382 / NCIMB 9332 / VKM B-1759</strain>
    </source>
</reference>
<dbReference type="Pfam" id="PF04343">
    <property type="entry name" value="DUF488"/>
    <property type="match status" value="1"/>
</dbReference>
<name>T2GAJ8_MEGG1</name>
<gene>
    <name evidence="1" type="ORF">DGI_1474</name>
</gene>
<evidence type="ECO:0000313" key="2">
    <source>
        <dbReference type="Proteomes" id="UP000016587"/>
    </source>
</evidence>
<dbReference type="STRING" id="1121448.DGI_1474"/>
<dbReference type="EMBL" id="CP006585">
    <property type="protein sequence ID" value="AGW13318.1"/>
    <property type="molecule type" value="Genomic_DNA"/>
</dbReference>
<evidence type="ECO:0000313" key="1">
    <source>
        <dbReference type="EMBL" id="AGW13318.1"/>
    </source>
</evidence>
<dbReference type="Proteomes" id="UP000016587">
    <property type="component" value="Chromosome"/>
</dbReference>
<dbReference type="PATRIC" id="fig|1121448.10.peg.1472"/>
<dbReference type="RefSeq" id="WP_021760125.1">
    <property type="nucleotide sequence ID" value="NC_022444.1"/>
</dbReference>
<dbReference type="HOGENOM" id="CLU_077467_2_2_7"/>
<dbReference type="AlphaFoldDB" id="T2GAJ8"/>